<accession>A0A3G5AJG5</accession>
<organism evidence="1">
    <name type="scientific">Sylvanvirus sp</name>
    <dbReference type="NCBI Taxonomy" id="2487774"/>
    <lineage>
        <taxon>Viruses</taxon>
    </lineage>
</organism>
<name>A0A3G5AJG5_9VIRU</name>
<sequence>MRITGPCKDYAHSLDNLLDSFHTFVGRSFMGKFLSFPSSSIIATIESVKYKISIYPSFNNSRIFSYSNFSLGGSVTKWMGFSESGSITT</sequence>
<gene>
    <name evidence="1" type="ORF">Sylvanvirus10_21</name>
</gene>
<protein>
    <submittedName>
        <fullName evidence="1">Uncharacterized protein</fullName>
    </submittedName>
</protein>
<proteinExistence type="predicted"/>
<reference evidence="1" key="1">
    <citation type="submission" date="2018-10" db="EMBL/GenBank/DDBJ databases">
        <title>Hidden diversity of soil giant viruses.</title>
        <authorList>
            <person name="Schulz F."/>
            <person name="Alteio L."/>
            <person name="Goudeau D."/>
            <person name="Ryan E.M."/>
            <person name="Malmstrom R.R."/>
            <person name="Blanchard J."/>
            <person name="Woyke T."/>
        </authorList>
    </citation>
    <scope>NUCLEOTIDE SEQUENCE</scope>
    <source>
        <strain evidence="1">SYV1</strain>
    </source>
</reference>
<dbReference type="EMBL" id="MK072516">
    <property type="protein sequence ID" value="AYV86824.1"/>
    <property type="molecule type" value="Genomic_DNA"/>
</dbReference>
<evidence type="ECO:0000313" key="1">
    <source>
        <dbReference type="EMBL" id="AYV86824.1"/>
    </source>
</evidence>